<dbReference type="InterPro" id="IPR036890">
    <property type="entry name" value="HATPase_C_sf"/>
</dbReference>
<dbReference type="SMART" id="SM00387">
    <property type="entry name" value="HATPase_c"/>
    <property type="match status" value="1"/>
</dbReference>
<keyword evidence="3 9" id="KW-0597">Phosphoprotein</keyword>
<dbReference type="Pfam" id="PF00989">
    <property type="entry name" value="PAS"/>
    <property type="match status" value="2"/>
</dbReference>
<dbReference type="InterPro" id="IPR001789">
    <property type="entry name" value="Sig_transdc_resp-reg_receiver"/>
</dbReference>
<keyword evidence="5" id="KW-0547">Nucleotide-binding</keyword>
<keyword evidence="4" id="KW-0808">Transferase</keyword>
<feature type="coiled-coil region" evidence="10">
    <location>
        <begin position="420"/>
        <end position="450"/>
    </location>
</feature>
<evidence type="ECO:0000313" key="16">
    <source>
        <dbReference type="Proteomes" id="UP001321477"/>
    </source>
</evidence>
<dbReference type="PANTHER" id="PTHR43065">
    <property type="entry name" value="SENSOR HISTIDINE KINASE"/>
    <property type="match status" value="1"/>
</dbReference>
<evidence type="ECO:0000256" key="4">
    <source>
        <dbReference type="ARBA" id="ARBA00022679"/>
    </source>
</evidence>
<dbReference type="Gene3D" id="1.10.287.130">
    <property type="match status" value="1"/>
</dbReference>
<dbReference type="EC" id="2.7.13.3" evidence="2"/>
<dbReference type="PROSITE" id="PS50112">
    <property type="entry name" value="PAS"/>
    <property type="match status" value="2"/>
</dbReference>
<dbReference type="InterPro" id="IPR035965">
    <property type="entry name" value="PAS-like_dom_sf"/>
</dbReference>
<organism evidence="15 16">
    <name type="scientific">Agromyces marinus</name>
    <dbReference type="NCBI Taxonomy" id="1389020"/>
    <lineage>
        <taxon>Bacteria</taxon>
        <taxon>Bacillati</taxon>
        <taxon>Actinomycetota</taxon>
        <taxon>Actinomycetes</taxon>
        <taxon>Micrococcales</taxon>
        <taxon>Microbacteriaceae</taxon>
        <taxon>Agromyces</taxon>
    </lineage>
</organism>
<gene>
    <name evidence="15" type="ORF">GCM10025870_30800</name>
</gene>
<keyword evidence="6" id="KW-0418">Kinase</keyword>
<dbReference type="Gene3D" id="3.30.450.20">
    <property type="entry name" value="PAS domain"/>
    <property type="match status" value="2"/>
</dbReference>
<keyword evidence="10" id="KW-0175">Coiled coil</keyword>
<dbReference type="PROSITE" id="PS50109">
    <property type="entry name" value="HIS_KIN"/>
    <property type="match status" value="1"/>
</dbReference>
<dbReference type="InterPro" id="IPR000014">
    <property type="entry name" value="PAS"/>
</dbReference>
<feature type="modified residue" description="4-aspartylphosphate" evidence="9">
    <location>
        <position position="92"/>
    </location>
</feature>
<feature type="domain" description="Histidine kinase" evidence="12">
    <location>
        <begin position="608"/>
        <end position="774"/>
    </location>
</feature>
<dbReference type="InterPro" id="IPR003594">
    <property type="entry name" value="HATPase_dom"/>
</dbReference>
<protein>
    <recommendedName>
        <fullName evidence="2">histidine kinase</fullName>
        <ecNumber evidence="2">2.7.13.3</ecNumber>
    </recommendedName>
</protein>
<dbReference type="CDD" id="cd00130">
    <property type="entry name" value="PAS"/>
    <property type="match status" value="2"/>
</dbReference>
<sequence length="783" mass="85389">MSRAWHPNEGEEPHAVLASLAPRPPTGRAGTSREGAAMSERGTILLVAESEGVLRELTGILEPERYTALTSPPLPDRVLGSLRVHPDLVVIDAGLRNGDAIALAAALHADVGTDDVPVAFVAPADDVGIRVRALAAGDDLMSTPFDPQDVLDRVERLVVVSRLRRALRESQAGFREAAASEREAVVTADERGVIRGWNDAATALLGHTEAQALGQPVGMLVPLRERHRFRASLDRVRVGDDRHIIGASIDLSVARRDGTEFLAGLSYATWVFGGRRYFTGIVRELEDRAVDADAFGSVPEASIDAIVSADRDGRIVAWNSAATRVLGYEEEEAVGRLLDLIVPPEFHDAHHAGMRRYAETGEAKVIGRTVELSARTKAGERIPIELSLSTWMIRGERFYTGIIRDIGERRAAEAAIRRSERDLRARSAELREKNAALEGTLDQLSRMQDQLILQEKMASLGRLSAGMAHELNNPASAAQRGSSQAQAAFAKLQVTQLELGRLGLYGSRLERLRELDALAAERADRPAEYGALERSDREAAVESWLDEHGVAEAGELAPSLVSLGIGIDDLERLEEVFPEEERRVIVVWLSQKYLVYSLLAEVAVGTTRMVELVKALKTYTYMDQAPVQDVDVRHGLDNTLVMLHNKLKRGVRVVKEYDADLPTIQAHASELNQVWTNLIDNAIDAMGGEGTLTVRARGEGDRIVVEVEDDGPGMSPEARSRVFDPFFTTKPLGEGTGLGLPISRNIIVKKHHGDLEVDSGPAFTRFTARLPVGVAPSDDGEED</sequence>
<dbReference type="PROSITE" id="PS50110">
    <property type="entry name" value="RESPONSE_REGULATORY"/>
    <property type="match status" value="1"/>
</dbReference>
<dbReference type="Proteomes" id="UP001321477">
    <property type="component" value="Chromosome"/>
</dbReference>
<evidence type="ECO:0000256" key="9">
    <source>
        <dbReference type="PROSITE-ProRule" id="PRU00169"/>
    </source>
</evidence>
<dbReference type="Pfam" id="PF02518">
    <property type="entry name" value="HATPase_c"/>
    <property type="match status" value="1"/>
</dbReference>
<evidence type="ECO:0000256" key="3">
    <source>
        <dbReference type="ARBA" id="ARBA00022553"/>
    </source>
</evidence>
<evidence type="ECO:0000256" key="10">
    <source>
        <dbReference type="SAM" id="Coils"/>
    </source>
</evidence>
<feature type="compositionally biased region" description="Basic and acidic residues" evidence="11">
    <location>
        <begin position="1"/>
        <end position="14"/>
    </location>
</feature>
<dbReference type="SUPFAM" id="SSF55785">
    <property type="entry name" value="PYP-like sensor domain (PAS domain)"/>
    <property type="match status" value="2"/>
</dbReference>
<dbReference type="InterPro" id="IPR013767">
    <property type="entry name" value="PAS_fold"/>
</dbReference>
<feature type="region of interest" description="Disordered" evidence="11">
    <location>
        <begin position="1"/>
        <end position="37"/>
    </location>
</feature>
<evidence type="ECO:0000259" key="12">
    <source>
        <dbReference type="PROSITE" id="PS50109"/>
    </source>
</evidence>
<name>A0ABN6YEY4_9MICO</name>
<evidence type="ECO:0000256" key="1">
    <source>
        <dbReference type="ARBA" id="ARBA00000085"/>
    </source>
</evidence>
<dbReference type="EMBL" id="AP027734">
    <property type="protein sequence ID" value="BDZ56007.1"/>
    <property type="molecule type" value="Genomic_DNA"/>
</dbReference>
<evidence type="ECO:0000256" key="11">
    <source>
        <dbReference type="SAM" id="MobiDB-lite"/>
    </source>
</evidence>
<feature type="domain" description="PAS" evidence="14">
    <location>
        <begin position="291"/>
        <end position="361"/>
    </location>
</feature>
<dbReference type="InterPro" id="IPR004358">
    <property type="entry name" value="Sig_transdc_His_kin-like_C"/>
</dbReference>
<dbReference type="Gene3D" id="3.30.565.10">
    <property type="entry name" value="Histidine kinase-like ATPase, C-terminal domain"/>
    <property type="match status" value="1"/>
</dbReference>
<accession>A0ABN6YEY4</accession>
<evidence type="ECO:0000313" key="15">
    <source>
        <dbReference type="EMBL" id="BDZ56007.1"/>
    </source>
</evidence>
<dbReference type="SMART" id="SM00448">
    <property type="entry name" value="REC"/>
    <property type="match status" value="1"/>
</dbReference>
<dbReference type="InterPro" id="IPR005467">
    <property type="entry name" value="His_kinase_dom"/>
</dbReference>
<dbReference type="InterPro" id="IPR011006">
    <property type="entry name" value="CheY-like_superfamily"/>
</dbReference>
<comment type="catalytic activity">
    <reaction evidence="1">
        <text>ATP + protein L-histidine = ADP + protein N-phospho-L-histidine.</text>
        <dbReference type="EC" id="2.7.13.3"/>
    </reaction>
</comment>
<dbReference type="PRINTS" id="PR00344">
    <property type="entry name" value="BCTRLSENSOR"/>
</dbReference>
<proteinExistence type="predicted"/>
<dbReference type="NCBIfam" id="TIGR00229">
    <property type="entry name" value="sensory_box"/>
    <property type="match status" value="2"/>
</dbReference>
<evidence type="ECO:0000256" key="6">
    <source>
        <dbReference type="ARBA" id="ARBA00022777"/>
    </source>
</evidence>
<evidence type="ECO:0000256" key="2">
    <source>
        <dbReference type="ARBA" id="ARBA00012438"/>
    </source>
</evidence>
<feature type="domain" description="Response regulatory" evidence="13">
    <location>
        <begin position="43"/>
        <end position="158"/>
    </location>
</feature>
<reference evidence="16" key="1">
    <citation type="journal article" date="2019" name="Int. J. Syst. Evol. Microbiol.">
        <title>The Global Catalogue of Microorganisms (GCM) 10K type strain sequencing project: providing services to taxonomists for standard genome sequencing and annotation.</title>
        <authorList>
            <consortium name="The Broad Institute Genomics Platform"/>
            <consortium name="The Broad Institute Genome Sequencing Center for Infectious Disease"/>
            <person name="Wu L."/>
            <person name="Ma J."/>
        </authorList>
    </citation>
    <scope>NUCLEOTIDE SEQUENCE [LARGE SCALE GENOMIC DNA]</scope>
    <source>
        <strain evidence="16">NBRC 109019</strain>
    </source>
</reference>
<keyword evidence="16" id="KW-1185">Reference proteome</keyword>
<evidence type="ECO:0000256" key="5">
    <source>
        <dbReference type="ARBA" id="ARBA00022741"/>
    </source>
</evidence>
<dbReference type="SUPFAM" id="SSF52172">
    <property type="entry name" value="CheY-like"/>
    <property type="match status" value="1"/>
</dbReference>
<dbReference type="Gene3D" id="3.40.50.2300">
    <property type="match status" value="1"/>
</dbReference>
<keyword evidence="7" id="KW-0067">ATP-binding</keyword>
<evidence type="ECO:0000256" key="8">
    <source>
        <dbReference type="ARBA" id="ARBA00023012"/>
    </source>
</evidence>
<dbReference type="SUPFAM" id="SSF55874">
    <property type="entry name" value="ATPase domain of HSP90 chaperone/DNA topoisomerase II/histidine kinase"/>
    <property type="match status" value="1"/>
</dbReference>
<evidence type="ECO:0000259" key="14">
    <source>
        <dbReference type="PROSITE" id="PS50112"/>
    </source>
</evidence>
<feature type="domain" description="PAS" evidence="14">
    <location>
        <begin position="170"/>
        <end position="240"/>
    </location>
</feature>
<dbReference type="SMART" id="SM00091">
    <property type="entry name" value="PAS"/>
    <property type="match status" value="2"/>
</dbReference>
<evidence type="ECO:0000259" key="13">
    <source>
        <dbReference type="PROSITE" id="PS50110"/>
    </source>
</evidence>
<keyword evidence="8" id="KW-0902">Two-component regulatory system</keyword>
<dbReference type="PANTHER" id="PTHR43065:SF48">
    <property type="entry name" value="HISTIDINE KINASE"/>
    <property type="match status" value="1"/>
</dbReference>
<evidence type="ECO:0000256" key="7">
    <source>
        <dbReference type="ARBA" id="ARBA00022840"/>
    </source>
</evidence>